<dbReference type="PANTHER" id="PTHR19288:SF46">
    <property type="entry name" value="HALOACID DEHALOGENASE-LIKE HYDROLASE DOMAIN-CONTAINING PROTEIN 2"/>
    <property type="match status" value="1"/>
</dbReference>
<feature type="binding site" evidence="4">
    <location>
        <position position="247"/>
    </location>
    <ligand>
        <name>Mg(2+)</name>
        <dbReference type="ChEBI" id="CHEBI:18420"/>
    </ligand>
</feature>
<feature type="binding site" evidence="4">
    <location>
        <position position="31"/>
    </location>
    <ligand>
        <name>Mg(2+)</name>
        <dbReference type="ChEBI" id="CHEBI:18420"/>
    </ligand>
</feature>
<feature type="active site" description="Proton donor" evidence="2">
    <location>
        <position position="31"/>
    </location>
</feature>
<dbReference type="PIRSF" id="PIRSF000915">
    <property type="entry name" value="PGP-type_phosphatase"/>
    <property type="match status" value="1"/>
</dbReference>
<evidence type="ECO:0000313" key="5">
    <source>
        <dbReference type="EMBL" id="KAF2076691.1"/>
    </source>
</evidence>
<evidence type="ECO:0000256" key="1">
    <source>
        <dbReference type="ARBA" id="ARBA00022801"/>
    </source>
</evidence>
<keyword evidence="4" id="KW-0460">Magnesium</keyword>
<keyword evidence="6" id="KW-1185">Reference proteome</keyword>
<keyword evidence="4" id="KW-0479">Metal-binding</keyword>
<dbReference type="InterPro" id="IPR006349">
    <property type="entry name" value="PGP_euk"/>
</dbReference>
<feature type="binding site" evidence="4">
    <location>
        <position position="29"/>
    </location>
    <ligand>
        <name>Mg(2+)</name>
        <dbReference type="ChEBI" id="CHEBI:18420"/>
    </ligand>
</feature>
<dbReference type="EMBL" id="AJWJ01000052">
    <property type="protein sequence ID" value="KAF2076691.1"/>
    <property type="molecule type" value="Genomic_DNA"/>
</dbReference>
<dbReference type="PANTHER" id="PTHR19288">
    <property type="entry name" value="4-NITROPHENYLPHOSPHATASE-RELATED"/>
    <property type="match status" value="1"/>
</dbReference>
<dbReference type="InterPro" id="IPR023214">
    <property type="entry name" value="HAD_sf"/>
</dbReference>
<comment type="cofactor">
    <cofactor evidence="4">
        <name>Mg(2+)</name>
        <dbReference type="ChEBI" id="CHEBI:18420"/>
    </cofactor>
    <text evidence="4">Divalent metal ions. Mg(2+) is the most effective.</text>
</comment>
<dbReference type="NCBIfam" id="TIGR01460">
    <property type="entry name" value="HAD-SF-IIA"/>
    <property type="match status" value="1"/>
</dbReference>
<dbReference type="SUPFAM" id="SSF56784">
    <property type="entry name" value="HAD-like"/>
    <property type="match status" value="1"/>
</dbReference>
<dbReference type="Gene3D" id="3.40.50.1000">
    <property type="entry name" value="HAD superfamily/HAD-like"/>
    <property type="match status" value="2"/>
</dbReference>
<dbReference type="OrthoDB" id="413953at2759"/>
<accession>A0A8J4Q8F6</accession>
<dbReference type="AlphaFoldDB" id="A0A8J4Q8F6"/>
<reference evidence="5" key="1">
    <citation type="submission" date="2020-01" db="EMBL/GenBank/DDBJ databases">
        <title>Development of genomics and gene disruption for Polysphondylium violaceum indicates a role for the polyketide synthase stlB in stalk morphogenesis.</title>
        <authorList>
            <person name="Narita B."/>
            <person name="Kawabe Y."/>
            <person name="Kin K."/>
            <person name="Saito T."/>
            <person name="Gibbs R."/>
            <person name="Kuspa A."/>
            <person name="Muzny D."/>
            <person name="Queller D."/>
            <person name="Richards S."/>
            <person name="Strassman J."/>
            <person name="Sucgang R."/>
            <person name="Worley K."/>
            <person name="Schaap P."/>
        </authorList>
    </citation>
    <scope>NUCLEOTIDE SEQUENCE</scope>
    <source>
        <strain evidence="5">QSvi11</strain>
    </source>
</reference>
<name>A0A8J4Q8F6_9MYCE</name>
<dbReference type="InterPro" id="IPR006357">
    <property type="entry name" value="HAD-SF_hydro_IIA"/>
</dbReference>
<evidence type="ECO:0008006" key="7">
    <source>
        <dbReference type="Google" id="ProtNLM"/>
    </source>
</evidence>
<keyword evidence="1" id="KW-0378">Hydrolase</keyword>
<sequence>MEKTTHVTSELNINNIKSFLEDIESFIFDCDGVLWRADEAVENAAQTIAFLREQGKKVIFLTNNSTKTRNDFLHKIKSFGIDCNIDEVFSSSYGAQVYLSKINFQQKLFMIGEKGLEEELRPLGLEIIKNFEKTNDGIDNVQHIEPDHSIGAVIIGMDTSYTYQKGVYAHKLLAENPNILFIATNTDPSYPVKNGKSLPGAGSIVTMIATSTGRKPNAIMGKPEQLLLDLILESHSLNRAKTCVVGDRMDTDILFGVRGNTKTLLVYTGVTKKEELPSFEYQPQYDTRTIGDLFTLFQKL</sequence>
<dbReference type="InterPro" id="IPR036412">
    <property type="entry name" value="HAD-like_sf"/>
</dbReference>
<evidence type="ECO:0000313" key="6">
    <source>
        <dbReference type="Proteomes" id="UP000695562"/>
    </source>
</evidence>
<dbReference type="Pfam" id="PF13242">
    <property type="entry name" value="Hydrolase_like"/>
    <property type="match status" value="1"/>
</dbReference>
<dbReference type="GO" id="GO:0016791">
    <property type="term" value="F:phosphatase activity"/>
    <property type="evidence" value="ECO:0007669"/>
    <property type="project" value="InterPro"/>
</dbReference>
<protein>
    <recommendedName>
        <fullName evidence="7">4-nitrophenylphosphatase</fullName>
    </recommendedName>
</protein>
<organism evidence="5 6">
    <name type="scientific">Polysphondylium violaceum</name>
    <dbReference type="NCBI Taxonomy" id="133409"/>
    <lineage>
        <taxon>Eukaryota</taxon>
        <taxon>Amoebozoa</taxon>
        <taxon>Evosea</taxon>
        <taxon>Eumycetozoa</taxon>
        <taxon>Dictyostelia</taxon>
        <taxon>Dictyosteliales</taxon>
        <taxon>Dictyosteliaceae</taxon>
        <taxon>Polysphondylium</taxon>
    </lineage>
</organism>
<feature type="active site" description="Nucleophile" evidence="2">
    <location>
        <position position="29"/>
    </location>
</feature>
<gene>
    <name evidence="5" type="ORF">CYY_002004</name>
</gene>
<evidence type="ECO:0000256" key="4">
    <source>
        <dbReference type="PIRSR" id="PIRSR000915-3"/>
    </source>
</evidence>
<evidence type="ECO:0000256" key="3">
    <source>
        <dbReference type="PIRSR" id="PIRSR000915-2"/>
    </source>
</evidence>
<proteinExistence type="predicted"/>
<comment type="caution">
    <text evidence="5">The sequence shown here is derived from an EMBL/GenBank/DDBJ whole genome shotgun (WGS) entry which is preliminary data.</text>
</comment>
<dbReference type="FunFam" id="3.40.50.1000:FF:000280">
    <property type="entry name" value="HAD-superfamily hydrolase, subfamily IIA containing protein"/>
    <property type="match status" value="1"/>
</dbReference>
<dbReference type="GO" id="GO:0046872">
    <property type="term" value="F:metal ion binding"/>
    <property type="evidence" value="ECO:0007669"/>
    <property type="project" value="UniProtKB-KW"/>
</dbReference>
<dbReference type="NCBIfam" id="TIGR01452">
    <property type="entry name" value="PGP_euk"/>
    <property type="match status" value="1"/>
</dbReference>
<dbReference type="GO" id="GO:0005737">
    <property type="term" value="C:cytoplasm"/>
    <property type="evidence" value="ECO:0007669"/>
    <property type="project" value="TreeGrafter"/>
</dbReference>
<dbReference type="Proteomes" id="UP000695562">
    <property type="component" value="Unassembled WGS sequence"/>
</dbReference>
<evidence type="ECO:0000256" key="2">
    <source>
        <dbReference type="PIRSR" id="PIRSR000915-1"/>
    </source>
</evidence>
<feature type="binding site" evidence="3">
    <location>
        <position position="222"/>
    </location>
    <ligand>
        <name>substrate</name>
    </ligand>
</feature>
<dbReference type="Pfam" id="PF13344">
    <property type="entry name" value="Hydrolase_6"/>
    <property type="match status" value="1"/>
</dbReference>